<feature type="compositionally biased region" description="Low complexity" evidence="1">
    <location>
        <begin position="12"/>
        <end position="22"/>
    </location>
</feature>
<evidence type="ECO:0000313" key="2">
    <source>
        <dbReference type="EMBL" id="KAH3831875.1"/>
    </source>
</evidence>
<protein>
    <submittedName>
        <fullName evidence="2">Uncharacterized protein</fullName>
    </submittedName>
</protein>
<proteinExistence type="predicted"/>
<evidence type="ECO:0000313" key="3">
    <source>
        <dbReference type="Proteomes" id="UP000828390"/>
    </source>
</evidence>
<sequence length="110" mass="12689">MLKLAQTDRPTDQQTDQQTGQKQYVPHYYTSTLHSDCPTYIPRWNQTVGIWRKNLLALTNLSLYLDILKIVPEPTMTNRAPLSLMNRLKKTIELSVSQSYFEFSNGITAP</sequence>
<evidence type="ECO:0000256" key="1">
    <source>
        <dbReference type="SAM" id="MobiDB-lite"/>
    </source>
</evidence>
<feature type="region of interest" description="Disordered" evidence="1">
    <location>
        <begin position="1"/>
        <end position="22"/>
    </location>
</feature>
<comment type="caution">
    <text evidence="2">The sequence shown here is derived from an EMBL/GenBank/DDBJ whole genome shotgun (WGS) entry which is preliminary data.</text>
</comment>
<dbReference type="AlphaFoldDB" id="A0A9D4K0N7"/>
<dbReference type="Proteomes" id="UP000828390">
    <property type="component" value="Unassembled WGS sequence"/>
</dbReference>
<keyword evidence="3" id="KW-1185">Reference proteome</keyword>
<reference evidence="2" key="1">
    <citation type="journal article" date="2019" name="bioRxiv">
        <title>The Genome of the Zebra Mussel, Dreissena polymorpha: A Resource for Invasive Species Research.</title>
        <authorList>
            <person name="McCartney M.A."/>
            <person name="Auch B."/>
            <person name="Kono T."/>
            <person name="Mallez S."/>
            <person name="Zhang Y."/>
            <person name="Obille A."/>
            <person name="Becker A."/>
            <person name="Abrahante J.E."/>
            <person name="Garbe J."/>
            <person name="Badalamenti J.P."/>
            <person name="Herman A."/>
            <person name="Mangelson H."/>
            <person name="Liachko I."/>
            <person name="Sullivan S."/>
            <person name="Sone E.D."/>
            <person name="Koren S."/>
            <person name="Silverstein K.A.T."/>
            <person name="Beckman K.B."/>
            <person name="Gohl D.M."/>
        </authorList>
    </citation>
    <scope>NUCLEOTIDE SEQUENCE</scope>
    <source>
        <strain evidence="2">Duluth1</strain>
        <tissue evidence="2">Whole animal</tissue>
    </source>
</reference>
<accession>A0A9D4K0N7</accession>
<organism evidence="2 3">
    <name type="scientific">Dreissena polymorpha</name>
    <name type="common">Zebra mussel</name>
    <name type="synonym">Mytilus polymorpha</name>
    <dbReference type="NCBI Taxonomy" id="45954"/>
    <lineage>
        <taxon>Eukaryota</taxon>
        <taxon>Metazoa</taxon>
        <taxon>Spiralia</taxon>
        <taxon>Lophotrochozoa</taxon>
        <taxon>Mollusca</taxon>
        <taxon>Bivalvia</taxon>
        <taxon>Autobranchia</taxon>
        <taxon>Heteroconchia</taxon>
        <taxon>Euheterodonta</taxon>
        <taxon>Imparidentia</taxon>
        <taxon>Neoheterodontei</taxon>
        <taxon>Myida</taxon>
        <taxon>Dreissenoidea</taxon>
        <taxon>Dreissenidae</taxon>
        <taxon>Dreissena</taxon>
    </lineage>
</organism>
<reference evidence="2" key="2">
    <citation type="submission" date="2020-11" db="EMBL/GenBank/DDBJ databases">
        <authorList>
            <person name="McCartney M.A."/>
            <person name="Auch B."/>
            <person name="Kono T."/>
            <person name="Mallez S."/>
            <person name="Becker A."/>
            <person name="Gohl D.M."/>
            <person name="Silverstein K.A.T."/>
            <person name="Koren S."/>
            <person name="Bechman K.B."/>
            <person name="Herman A."/>
            <person name="Abrahante J.E."/>
            <person name="Garbe J."/>
        </authorList>
    </citation>
    <scope>NUCLEOTIDE SEQUENCE</scope>
    <source>
        <strain evidence="2">Duluth1</strain>
        <tissue evidence="2">Whole animal</tissue>
    </source>
</reference>
<name>A0A9D4K0N7_DREPO</name>
<gene>
    <name evidence="2" type="ORF">DPMN_105147</name>
</gene>
<dbReference type="EMBL" id="JAIWYP010000004">
    <property type="protein sequence ID" value="KAH3831875.1"/>
    <property type="molecule type" value="Genomic_DNA"/>
</dbReference>